<dbReference type="InterPro" id="IPR025255">
    <property type="entry name" value="DUF4202"/>
</dbReference>
<dbReference type="PANTHER" id="PTHR41729">
    <property type="entry name" value="GLUTAMYL-TRNA SYNTHETASE"/>
    <property type="match status" value="1"/>
</dbReference>
<evidence type="ECO:0000313" key="2">
    <source>
        <dbReference type="Proteomes" id="UP000245762"/>
    </source>
</evidence>
<sequence>MAASEKLLEAFHLFDEANTKDPNIEVFNGKTYPKELLYAMRMTDMLDLFAPNASEALKLAARSQHICRWEIPRNKYEMGRAGYLKWRQDLKKFHVQKASEILKQVGYAQDTIDQVTFLLLKKQLKKSKETQTLEDIICLVFLNYYFEPFMQKHPNDKVVDIVQKTWRKMSPEGQKSALELAFSENAKNLITNAIANGEK</sequence>
<organism evidence="1 2">
    <name type="scientific">Flagellimonas aquimarina</name>
    <dbReference type="NCBI Taxonomy" id="2201895"/>
    <lineage>
        <taxon>Bacteria</taxon>
        <taxon>Pseudomonadati</taxon>
        <taxon>Bacteroidota</taxon>
        <taxon>Flavobacteriia</taxon>
        <taxon>Flavobacteriales</taxon>
        <taxon>Flavobacteriaceae</taxon>
        <taxon>Flagellimonas</taxon>
    </lineage>
</organism>
<gene>
    <name evidence="1" type="ORF">DKG77_01325</name>
</gene>
<dbReference type="EMBL" id="QGEG01000001">
    <property type="protein sequence ID" value="PWL39506.1"/>
    <property type="molecule type" value="Genomic_DNA"/>
</dbReference>
<dbReference type="PANTHER" id="PTHR41729:SF1">
    <property type="entry name" value="GLUTAMYL-TRNA SYNTHETASE"/>
    <property type="match status" value="1"/>
</dbReference>
<name>A0A316L0S6_9FLAO</name>
<dbReference type="Proteomes" id="UP000245762">
    <property type="component" value="Unassembled WGS sequence"/>
</dbReference>
<proteinExistence type="predicted"/>
<dbReference type="AlphaFoldDB" id="A0A316L0S6"/>
<reference evidence="1 2" key="1">
    <citation type="submission" date="2018-05" db="EMBL/GenBank/DDBJ databases">
        <title>Complete genome sequence of Flagellimonas aquimarina ECD12 isolated from seaweed Ecklonia cava.</title>
        <authorList>
            <person name="Choi S."/>
            <person name="Seong C."/>
        </authorList>
    </citation>
    <scope>NUCLEOTIDE SEQUENCE [LARGE SCALE GENOMIC DNA]</scope>
    <source>
        <strain evidence="1 2">ECD12</strain>
    </source>
</reference>
<evidence type="ECO:0000313" key="1">
    <source>
        <dbReference type="EMBL" id="PWL39506.1"/>
    </source>
</evidence>
<protein>
    <submittedName>
        <fullName evidence="1">DUF4202 domain-containing protein</fullName>
    </submittedName>
</protein>
<accession>A0A316L0S6</accession>
<keyword evidence="2" id="KW-1185">Reference proteome</keyword>
<dbReference type="OrthoDB" id="9799165at2"/>
<dbReference type="Pfam" id="PF13875">
    <property type="entry name" value="DUF4202"/>
    <property type="match status" value="1"/>
</dbReference>
<dbReference type="RefSeq" id="WP_109659458.1">
    <property type="nucleotide sequence ID" value="NZ_QGEG01000001.1"/>
</dbReference>
<comment type="caution">
    <text evidence="1">The sequence shown here is derived from an EMBL/GenBank/DDBJ whole genome shotgun (WGS) entry which is preliminary data.</text>
</comment>